<evidence type="ECO:0000313" key="2">
    <source>
        <dbReference type="EMBL" id="KAE8345469.1"/>
    </source>
</evidence>
<dbReference type="AlphaFoldDB" id="A0A5N6YLT6"/>
<keyword evidence="1" id="KW-0472">Membrane</keyword>
<gene>
    <name evidence="2" type="ORF">BDV24DRAFT_108103</name>
</gene>
<accession>A0A5N6YLT6</accession>
<organism evidence="2">
    <name type="scientific">Aspergillus arachidicola</name>
    <dbReference type="NCBI Taxonomy" id="656916"/>
    <lineage>
        <taxon>Eukaryota</taxon>
        <taxon>Fungi</taxon>
        <taxon>Dikarya</taxon>
        <taxon>Ascomycota</taxon>
        <taxon>Pezizomycotina</taxon>
        <taxon>Eurotiomycetes</taxon>
        <taxon>Eurotiomycetidae</taxon>
        <taxon>Eurotiales</taxon>
        <taxon>Aspergillaceae</taxon>
        <taxon>Aspergillus</taxon>
        <taxon>Aspergillus subgen. Circumdati</taxon>
    </lineage>
</organism>
<feature type="transmembrane region" description="Helical" evidence="1">
    <location>
        <begin position="21"/>
        <end position="40"/>
    </location>
</feature>
<name>A0A5N6YLT6_9EURO</name>
<dbReference type="Proteomes" id="UP000325558">
    <property type="component" value="Unassembled WGS sequence"/>
</dbReference>
<proteinExistence type="predicted"/>
<sequence length="65" mass="7592">MHSFGVINADQAKGNMLTIDWLYWAITIPLTLSVALVVMLRADWPLRRLSPLWLSWYKSEKNTCR</sequence>
<protein>
    <submittedName>
        <fullName evidence="2">Uncharacterized protein</fullName>
    </submittedName>
</protein>
<reference evidence="2" key="1">
    <citation type="submission" date="2019-04" db="EMBL/GenBank/DDBJ databases">
        <title>Friends and foes A comparative genomics study of 23 Aspergillus species from section Flavi.</title>
        <authorList>
            <consortium name="DOE Joint Genome Institute"/>
            <person name="Kjaerbolling I."/>
            <person name="Vesth T."/>
            <person name="Frisvad J.C."/>
            <person name="Nybo J.L."/>
            <person name="Theobald S."/>
            <person name="Kildgaard S."/>
            <person name="Isbrandt T."/>
            <person name="Kuo A."/>
            <person name="Sato A."/>
            <person name="Lyhne E.K."/>
            <person name="Kogle M.E."/>
            <person name="Wiebenga A."/>
            <person name="Kun R.S."/>
            <person name="Lubbers R.J."/>
            <person name="Makela M.R."/>
            <person name="Barry K."/>
            <person name="Chovatia M."/>
            <person name="Clum A."/>
            <person name="Daum C."/>
            <person name="Haridas S."/>
            <person name="He G."/>
            <person name="LaButti K."/>
            <person name="Lipzen A."/>
            <person name="Mondo S."/>
            <person name="Riley R."/>
            <person name="Salamov A."/>
            <person name="Simmons B.A."/>
            <person name="Magnuson J.K."/>
            <person name="Henrissat B."/>
            <person name="Mortensen U.H."/>
            <person name="Larsen T.O."/>
            <person name="Devries R.P."/>
            <person name="Grigoriev I.V."/>
            <person name="Machida M."/>
            <person name="Baker S.E."/>
            <person name="Andersen M.R."/>
        </authorList>
    </citation>
    <scope>NUCLEOTIDE SEQUENCE</scope>
    <source>
        <strain evidence="2">CBS 117612</strain>
    </source>
</reference>
<dbReference type="EMBL" id="ML737119">
    <property type="protein sequence ID" value="KAE8345469.1"/>
    <property type="molecule type" value="Genomic_DNA"/>
</dbReference>
<keyword evidence="1" id="KW-0812">Transmembrane</keyword>
<keyword evidence="1" id="KW-1133">Transmembrane helix</keyword>
<evidence type="ECO:0000256" key="1">
    <source>
        <dbReference type="SAM" id="Phobius"/>
    </source>
</evidence>